<reference evidence="3 4" key="1">
    <citation type="submission" date="2019-01" db="EMBL/GenBank/DDBJ databases">
        <title>Genome sequencing of strain FW100M-2.</title>
        <authorList>
            <person name="Heo J."/>
            <person name="Kim S.-J."/>
            <person name="Kim J.-S."/>
            <person name="Hong S.-B."/>
            <person name="Kwon S.-W."/>
        </authorList>
    </citation>
    <scope>NUCLEOTIDE SEQUENCE [LARGE SCALE GENOMIC DNA]</scope>
    <source>
        <strain evidence="3 4">FW100M-2</strain>
    </source>
</reference>
<keyword evidence="4" id="KW-1185">Reference proteome</keyword>
<protein>
    <submittedName>
        <fullName evidence="3">DUF2264 domain-containing protein</fullName>
    </submittedName>
</protein>
<feature type="domain" description="DUF2264" evidence="1">
    <location>
        <begin position="19"/>
        <end position="360"/>
    </location>
</feature>
<organism evidence="3 4">
    <name type="scientific">Paenibacillus protaetiae</name>
    <dbReference type="NCBI Taxonomy" id="2509456"/>
    <lineage>
        <taxon>Bacteria</taxon>
        <taxon>Bacillati</taxon>
        <taxon>Bacillota</taxon>
        <taxon>Bacilli</taxon>
        <taxon>Bacillales</taxon>
        <taxon>Paenibacillaceae</taxon>
        <taxon>Paenibacillus</taxon>
    </lineage>
</organism>
<dbReference type="InterPro" id="IPR049237">
    <property type="entry name" value="DUF2264_C"/>
</dbReference>
<dbReference type="InterPro" id="IPR049349">
    <property type="entry name" value="DUF2264_N"/>
</dbReference>
<dbReference type="AlphaFoldDB" id="A0A4P6F1Q8"/>
<dbReference type="PIRSF" id="PIRSF014753">
    <property type="entry name" value="UCP014753"/>
    <property type="match status" value="1"/>
</dbReference>
<dbReference type="PANTHER" id="PTHR35339">
    <property type="entry name" value="LINALOOL DEHYDRATASE_ISOMERASE DOMAIN-CONTAINING PROTEIN"/>
    <property type="match status" value="1"/>
</dbReference>
<evidence type="ECO:0000313" key="3">
    <source>
        <dbReference type="EMBL" id="QAY68603.1"/>
    </source>
</evidence>
<proteinExistence type="predicted"/>
<evidence type="ECO:0000259" key="1">
    <source>
        <dbReference type="Pfam" id="PF10022"/>
    </source>
</evidence>
<dbReference type="InterPro" id="IPR016624">
    <property type="entry name" value="UCP014753"/>
</dbReference>
<evidence type="ECO:0000313" key="4">
    <source>
        <dbReference type="Proteomes" id="UP000293568"/>
    </source>
</evidence>
<dbReference type="Proteomes" id="UP000293568">
    <property type="component" value="Chromosome"/>
</dbReference>
<sequence>MNGKYGYRDAVLTDNPLRTKRDLQQAFEALTAPLRPFYTPGGARLAVGAAGAGFEPAVAGMEGFSRIWWGMVPLLAGGGESPLWELCLQGLANGTDPAHEEYWGDAADYDQRLVEMAAIGFGLALVPERIQEPLTAEQRGHVFRWLNQINGRRVYDCNWLFFRVIVNIGFRAAGLPFDREGMEADLRRIDDFYVEDGWYTDGKGGHSDYYVPFALHFYGLLYAKLMGEEDPARSRLYRDRASRFAEPFMYWFADDGAALPYGRSLTYRFAQSAFWSAAAYAGVEGLEPGVLKGIVLRHLRWWLRQPIRDASGLLTVGYTYPNLVMAENYNSPGSPYWALKAFLPLAFSDDHPFWQAEELPLPALNALSVQRPAHLVLCREQGLPEGQGHAAAFQAGHASTNEHTHTAAKYEKFAYSTQFGFSVPRGDWGLSQGAYDSMLALSESGDSIFRVRRKNEQTAIQGNVLYARWKPWPDVEVQTWIAAGLPWHIRLHRICTGRRLEAAEGGFAVRAEPGMAADVDSGHVPWIAAAASSGGGTSAIRSLLGYETAELVYPQANTNVLHPRTAVPTLRAALEPGVHWLATAIFGSAKGRGAYAAGEFSSAAAAAKAESGANAAVAQSAAGAGAETGAGARAEAGAQHNAAAAEALWVSPCEALDVSIHDDEIVIISSEGEKILIPLKQLQAGQHGFYRNIGHNLP</sequence>
<dbReference type="RefSeq" id="WP_129444568.1">
    <property type="nucleotide sequence ID" value="NZ_CP035492.1"/>
</dbReference>
<dbReference type="PANTHER" id="PTHR35339:SF4">
    <property type="entry name" value="LINALOOL DEHYDRATASE_ISOMERASE DOMAIN-CONTAINING PROTEIN"/>
    <property type="match status" value="1"/>
</dbReference>
<name>A0A4P6F1Q8_9BACL</name>
<dbReference type="Pfam" id="PF20938">
    <property type="entry name" value="DUF2264_C"/>
    <property type="match status" value="1"/>
</dbReference>
<dbReference type="Pfam" id="PF10022">
    <property type="entry name" value="DUF2264"/>
    <property type="match status" value="1"/>
</dbReference>
<dbReference type="EMBL" id="CP035492">
    <property type="protein sequence ID" value="QAY68603.1"/>
    <property type="molecule type" value="Genomic_DNA"/>
</dbReference>
<evidence type="ECO:0000259" key="2">
    <source>
        <dbReference type="Pfam" id="PF20938"/>
    </source>
</evidence>
<feature type="domain" description="DUF2264" evidence="2">
    <location>
        <begin position="370"/>
        <end position="590"/>
    </location>
</feature>
<gene>
    <name evidence="3" type="ORF">ET464_18150</name>
</gene>
<dbReference type="KEGG" id="pprt:ET464_18150"/>
<dbReference type="OrthoDB" id="9813465at2"/>
<accession>A0A4P6F1Q8</accession>